<dbReference type="RefSeq" id="XP_062732890.1">
    <property type="nucleotide sequence ID" value="XM_062872420.1"/>
</dbReference>
<protein>
    <recommendedName>
        <fullName evidence="3">Secreted protein</fullName>
    </recommendedName>
</protein>
<name>A0ABR0FLH1_9PEZI</name>
<gene>
    <name evidence="1" type="ORF">QC761_0047230</name>
</gene>
<keyword evidence="2" id="KW-1185">Reference proteome</keyword>
<dbReference type="EMBL" id="JAFFGZ010000005">
    <property type="protein sequence ID" value="KAK4643914.1"/>
    <property type="molecule type" value="Genomic_DNA"/>
</dbReference>
<dbReference type="GeneID" id="87891585"/>
<organism evidence="1 2">
    <name type="scientific">Podospora bellae-mahoneyi</name>
    <dbReference type="NCBI Taxonomy" id="2093777"/>
    <lineage>
        <taxon>Eukaryota</taxon>
        <taxon>Fungi</taxon>
        <taxon>Dikarya</taxon>
        <taxon>Ascomycota</taxon>
        <taxon>Pezizomycotina</taxon>
        <taxon>Sordariomycetes</taxon>
        <taxon>Sordariomycetidae</taxon>
        <taxon>Sordariales</taxon>
        <taxon>Podosporaceae</taxon>
        <taxon>Podospora</taxon>
    </lineage>
</organism>
<reference evidence="1 2" key="1">
    <citation type="journal article" date="2023" name="bioRxiv">
        <title>High-quality genome assemblies of four members of thePodospora anserinaspecies complex.</title>
        <authorList>
            <person name="Ament-Velasquez S.L."/>
            <person name="Vogan A.A."/>
            <person name="Wallerman O."/>
            <person name="Hartmann F."/>
            <person name="Gautier V."/>
            <person name="Silar P."/>
            <person name="Giraud T."/>
            <person name="Johannesson H."/>
        </authorList>
    </citation>
    <scope>NUCLEOTIDE SEQUENCE [LARGE SCALE GENOMIC DNA]</scope>
    <source>
        <strain evidence="1 2">CBS 112042</strain>
    </source>
</reference>
<proteinExistence type="predicted"/>
<evidence type="ECO:0000313" key="1">
    <source>
        <dbReference type="EMBL" id="KAK4643914.1"/>
    </source>
</evidence>
<evidence type="ECO:0008006" key="3">
    <source>
        <dbReference type="Google" id="ProtNLM"/>
    </source>
</evidence>
<evidence type="ECO:0000313" key="2">
    <source>
        <dbReference type="Proteomes" id="UP001322138"/>
    </source>
</evidence>
<sequence length="70" mass="8337">MQPSTSLQSPATNICRRLPAVCILWLVWLDRFVRWASSHYQPDCWFRHHPRSWGSHPKLGLPGWRNSRVR</sequence>
<comment type="caution">
    <text evidence="1">The sequence shown here is derived from an EMBL/GenBank/DDBJ whole genome shotgun (WGS) entry which is preliminary data.</text>
</comment>
<accession>A0ABR0FLH1</accession>
<dbReference type="Proteomes" id="UP001322138">
    <property type="component" value="Unassembled WGS sequence"/>
</dbReference>